<name>A0A2G9P0Q3_AQUCT</name>
<accession>A0A2G9P0Q3</accession>
<proteinExistence type="predicted"/>
<dbReference type="InterPro" id="IPR055355">
    <property type="entry name" value="ZP-C"/>
</dbReference>
<dbReference type="InterPro" id="IPR042235">
    <property type="entry name" value="ZP-C_dom"/>
</dbReference>
<evidence type="ECO:0000256" key="3">
    <source>
        <dbReference type="SAM" id="Phobius"/>
    </source>
</evidence>
<dbReference type="EMBL" id="KV923053">
    <property type="protein sequence ID" value="PIN96913.1"/>
    <property type="molecule type" value="Genomic_DNA"/>
</dbReference>
<organism evidence="5 6">
    <name type="scientific">Aquarana catesbeiana</name>
    <name type="common">American bullfrog</name>
    <name type="synonym">Rana catesbeiana</name>
    <dbReference type="NCBI Taxonomy" id="8400"/>
    <lineage>
        <taxon>Eukaryota</taxon>
        <taxon>Metazoa</taxon>
        <taxon>Chordata</taxon>
        <taxon>Craniata</taxon>
        <taxon>Vertebrata</taxon>
        <taxon>Euteleostomi</taxon>
        <taxon>Amphibia</taxon>
        <taxon>Batrachia</taxon>
        <taxon>Anura</taxon>
        <taxon>Neobatrachia</taxon>
        <taxon>Ranoidea</taxon>
        <taxon>Ranidae</taxon>
        <taxon>Aquarana</taxon>
    </lineage>
</organism>
<dbReference type="Proteomes" id="UP000228934">
    <property type="component" value="Unassembled WGS sequence"/>
</dbReference>
<dbReference type="PROSITE" id="PS51034">
    <property type="entry name" value="ZP_2"/>
    <property type="match status" value="1"/>
</dbReference>
<dbReference type="PANTHER" id="PTHR14002">
    <property type="entry name" value="ENDOGLIN/TGF-BETA RECEPTOR TYPE III"/>
    <property type="match status" value="1"/>
</dbReference>
<dbReference type="Pfam" id="PF00100">
    <property type="entry name" value="Zona_pellucida"/>
    <property type="match status" value="1"/>
</dbReference>
<dbReference type="AlphaFoldDB" id="A0A2G9P0Q3"/>
<sequence length="276" mass="30584">VFQNKTHTVVNSTLYIDLSATMPNITPRAVSLIRCVFQNNILWSSGYNPAGGFYTIIEKLEGGGSFFPEFQLFIGDQPIPSNFTLSATDDITVRIWIRTEEDQFKVVINECWATPTEHAYDPVSFPFIKDSCALANTFTTIQTNGVSSNATFQTKIFSFVNNPIVYLHCRLSVCRELTPDACKPSCSSYRASVKSGENVYTGVTQMGPLRMNSRRNGADTPANAALSPAYIILIAIGVLAVIAIITAILVCCYQRRTGNYNFKMKTRDVGYQVFSN</sequence>
<gene>
    <name evidence="5" type="ORF">AB205_0141530</name>
</gene>
<protein>
    <recommendedName>
        <fullName evidence="4">ZP domain-containing protein</fullName>
    </recommendedName>
</protein>
<feature type="non-terminal residue" evidence="5">
    <location>
        <position position="1"/>
    </location>
</feature>
<reference evidence="6" key="1">
    <citation type="journal article" date="2017" name="Nat. Commun.">
        <title>The North American bullfrog draft genome provides insight into hormonal regulation of long noncoding RNA.</title>
        <authorList>
            <person name="Hammond S.A."/>
            <person name="Warren R.L."/>
            <person name="Vandervalk B.P."/>
            <person name="Kucuk E."/>
            <person name="Khan H."/>
            <person name="Gibb E.A."/>
            <person name="Pandoh P."/>
            <person name="Kirk H."/>
            <person name="Zhao Y."/>
            <person name="Jones M."/>
            <person name="Mungall A.J."/>
            <person name="Coope R."/>
            <person name="Pleasance S."/>
            <person name="Moore R.A."/>
            <person name="Holt R.A."/>
            <person name="Round J.M."/>
            <person name="Ohora S."/>
            <person name="Walle B.V."/>
            <person name="Veldhoen N."/>
            <person name="Helbing C.C."/>
            <person name="Birol I."/>
        </authorList>
    </citation>
    <scope>NUCLEOTIDE SEQUENCE [LARGE SCALE GENOMIC DNA]</scope>
</reference>
<dbReference type="InterPro" id="IPR001507">
    <property type="entry name" value="ZP_dom"/>
</dbReference>
<evidence type="ECO:0000313" key="5">
    <source>
        <dbReference type="EMBL" id="PIN96913.1"/>
    </source>
</evidence>
<keyword evidence="2" id="KW-1015">Disulfide bond</keyword>
<keyword evidence="3" id="KW-1133">Transmembrane helix</keyword>
<dbReference type="OrthoDB" id="10040649at2759"/>
<dbReference type="SMART" id="SM00241">
    <property type="entry name" value="ZP"/>
    <property type="match status" value="1"/>
</dbReference>
<feature type="domain" description="ZP" evidence="4">
    <location>
        <begin position="1"/>
        <end position="189"/>
    </location>
</feature>
<keyword evidence="3" id="KW-0472">Membrane</keyword>
<evidence type="ECO:0000256" key="2">
    <source>
        <dbReference type="ARBA" id="ARBA00023157"/>
    </source>
</evidence>
<dbReference type="Gene3D" id="2.60.40.4100">
    <property type="entry name" value="Zona pellucida, ZP-C domain"/>
    <property type="match status" value="1"/>
</dbReference>
<evidence type="ECO:0000256" key="1">
    <source>
        <dbReference type="ARBA" id="ARBA00022729"/>
    </source>
</evidence>
<keyword evidence="1" id="KW-0732">Signal</keyword>
<evidence type="ECO:0000313" key="6">
    <source>
        <dbReference type="Proteomes" id="UP000228934"/>
    </source>
</evidence>
<keyword evidence="3" id="KW-0812">Transmembrane</keyword>
<keyword evidence="6" id="KW-1185">Reference proteome</keyword>
<dbReference type="PANTHER" id="PTHR14002:SF22">
    <property type="entry name" value="UROMODULIN-LIKE 1"/>
    <property type="match status" value="1"/>
</dbReference>
<evidence type="ECO:0000259" key="4">
    <source>
        <dbReference type="PROSITE" id="PS51034"/>
    </source>
</evidence>
<feature type="transmembrane region" description="Helical" evidence="3">
    <location>
        <begin position="229"/>
        <end position="253"/>
    </location>
</feature>